<dbReference type="STRING" id="68895.RR42_m2993"/>
<evidence type="ECO:0000313" key="2">
    <source>
        <dbReference type="EMBL" id="AJG20364.1"/>
    </source>
</evidence>
<evidence type="ECO:0000259" key="1">
    <source>
        <dbReference type="Pfam" id="PF03781"/>
    </source>
</evidence>
<dbReference type="Pfam" id="PF03781">
    <property type="entry name" value="FGE-sulfatase"/>
    <property type="match status" value="1"/>
</dbReference>
<dbReference type="GO" id="GO:0120147">
    <property type="term" value="F:formylglycine-generating oxidase activity"/>
    <property type="evidence" value="ECO:0007669"/>
    <property type="project" value="TreeGrafter"/>
</dbReference>
<dbReference type="PANTHER" id="PTHR23150:SF36">
    <property type="entry name" value="HERCYNINE OXYGENASE"/>
    <property type="match status" value="1"/>
</dbReference>
<dbReference type="InterPro" id="IPR042095">
    <property type="entry name" value="SUMF_sf"/>
</dbReference>
<feature type="domain" description="Sulfatase-modifying factor enzyme-like" evidence="1">
    <location>
        <begin position="202"/>
        <end position="342"/>
    </location>
</feature>
<dbReference type="Proteomes" id="UP000031843">
    <property type="component" value="Chromosome main"/>
</dbReference>
<sequence>MSGFSMLPDLHFNGGKAVWADARRLPREGLAQALVEARNRTLAWLAAFGQTRRGWEVPRQDFADPPLWTLGHVAWHAEWWCLRDVRTLERDGAWLQVASVPSLLTGADEWFDPDRIDPDARWEVTLPDVAVVKRYAADVLDAVLRRLAAQPDDGDVTLYAWRRALFHEDRQGEAIAALLQALGVAPVEPAVVLPSVSVPHGGTLQFPGGRFIQGWTAPDGFALPDELPAQPTYVPAFEMDAAPVSNAQFLDFVEDGGYERASWWSAAGRQWLMMQDRSAPRYWARHPESRAWMALRFGSLRTLNPDEAVRHVSLFEAQAWCAWAGRRLPTETEWELAAVQDRGGLRWGMVREWTATPYEPYAGFEADPADMEYVHCFASHQAVRSTSFASPARQRHARARMALLPEDDFAFVGFRSCSM</sequence>
<evidence type="ECO:0000313" key="3">
    <source>
        <dbReference type="Proteomes" id="UP000031843"/>
    </source>
</evidence>
<protein>
    <submittedName>
        <fullName evidence="2">Serine/threonine kinase</fullName>
    </submittedName>
</protein>
<dbReference type="OrthoDB" id="9768004at2"/>
<gene>
    <name evidence="2" type="ORF">RR42_m2993</name>
</gene>
<dbReference type="SUPFAM" id="SSF56436">
    <property type="entry name" value="C-type lectin-like"/>
    <property type="match status" value="1"/>
</dbReference>
<dbReference type="AlphaFoldDB" id="A0A0C4YE73"/>
<dbReference type="InterPro" id="IPR005532">
    <property type="entry name" value="SUMF_dom"/>
</dbReference>
<proteinExistence type="predicted"/>
<dbReference type="GO" id="GO:0016301">
    <property type="term" value="F:kinase activity"/>
    <property type="evidence" value="ECO:0007669"/>
    <property type="project" value="UniProtKB-KW"/>
</dbReference>
<name>A0A0C4YE73_9BURK</name>
<keyword evidence="2" id="KW-0808">Transferase</keyword>
<keyword evidence="2" id="KW-0418">Kinase</keyword>
<dbReference type="RefSeq" id="WP_043348163.1">
    <property type="nucleotide sequence ID" value="NZ_CP010536.1"/>
</dbReference>
<dbReference type="InterPro" id="IPR051043">
    <property type="entry name" value="Sulfatase_Mod_Factor_Kinase"/>
</dbReference>
<dbReference type="EMBL" id="CP010536">
    <property type="protein sequence ID" value="AJG20364.1"/>
    <property type="molecule type" value="Genomic_DNA"/>
</dbReference>
<dbReference type="PANTHER" id="PTHR23150">
    <property type="entry name" value="SULFATASE MODIFYING FACTOR 1, 2"/>
    <property type="match status" value="1"/>
</dbReference>
<dbReference type="InterPro" id="IPR016187">
    <property type="entry name" value="CTDL_fold"/>
</dbReference>
<dbReference type="Gene3D" id="3.90.1580.10">
    <property type="entry name" value="paralog of FGE (formylglycine-generating enzyme)"/>
    <property type="match status" value="1"/>
</dbReference>
<accession>A0A0C4YE73</accession>
<keyword evidence="3" id="KW-1185">Reference proteome</keyword>
<organism evidence="2 3">
    <name type="scientific">Cupriavidus basilensis</name>
    <dbReference type="NCBI Taxonomy" id="68895"/>
    <lineage>
        <taxon>Bacteria</taxon>
        <taxon>Pseudomonadati</taxon>
        <taxon>Pseudomonadota</taxon>
        <taxon>Betaproteobacteria</taxon>
        <taxon>Burkholderiales</taxon>
        <taxon>Burkholderiaceae</taxon>
        <taxon>Cupriavidus</taxon>
    </lineage>
</organism>
<reference evidence="2 3" key="1">
    <citation type="journal article" date="2015" name="Genome Announc.">
        <title>Complete Genome Sequence of Cupriavidus basilensis 4G11, Isolated from the Oak Ridge Field Research Center Site.</title>
        <authorList>
            <person name="Ray J."/>
            <person name="Waters R.J."/>
            <person name="Skerker J.M."/>
            <person name="Kuehl J.V."/>
            <person name="Price M.N."/>
            <person name="Huang J."/>
            <person name="Chakraborty R."/>
            <person name="Arkin A.P."/>
            <person name="Deutschbauer A."/>
        </authorList>
    </citation>
    <scope>NUCLEOTIDE SEQUENCE [LARGE SCALE GENOMIC DNA]</scope>
    <source>
        <strain evidence="2">4G11</strain>
    </source>
</reference>
<dbReference type="KEGG" id="cbw:RR42_m2993"/>